<dbReference type="PROSITE" id="PS50011">
    <property type="entry name" value="PROTEIN_KINASE_DOM"/>
    <property type="match status" value="1"/>
</dbReference>
<dbReference type="KEGG" id="uam:UABAM_03328"/>
<dbReference type="SUPFAM" id="SSF56112">
    <property type="entry name" value="Protein kinase-like (PK-like)"/>
    <property type="match status" value="1"/>
</dbReference>
<keyword evidence="2" id="KW-0723">Serine/threonine-protein kinase</keyword>
<dbReference type="InterPro" id="IPR011989">
    <property type="entry name" value="ARM-like"/>
</dbReference>
<dbReference type="SMART" id="SM00220">
    <property type="entry name" value="S_TKc"/>
    <property type="match status" value="1"/>
</dbReference>
<evidence type="ECO:0000313" key="2">
    <source>
        <dbReference type="EMBL" id="BBM84967.1"/>
    </source>
</evidence>
<sequence length="1234" mass="141796">MLIKIFHTTNNKVFQLDVTPETSLREICNSLVRRGDLSSHLDVVFVWNKNVLKWESTIKELKVFYNFIPEQHQIQVNAVKKPQTFNTDEIFYLLQKTLDEKNKSWHEGHLNPDSAHSQTPKVNYIFAQRYQIITEIREKNIIQTYQALDIKEQRIVYLFVGYKSIIDYHPVANTNQLSILKTYHVGEYENYSYSAVEYFPGKFLSDIIEKKELSITDILIIFTKLAHTLSTVHESGSIHGNLTARDILLDEHLTPCLIFSGLLYREHPKRTSNPLRKTPFVEEPLYSSPERVFSQKQDAASDIFAFGAILYHTLTNNPPFGCYKDQLIHDDLVAAENFCPEIPSSLARALEAMLAEDASTRPKTMKEIVATLDLAYHEIIVEQIENSEQRDFANAIRNLRQADIEKANAIQEIVFLCCQKNMALNAEMRVFIQAAIQKNEPLALASFKNIPQDLRSQWVERILYKVSLPPKLTSFISIKSLNALVKNRNEHTRRRINRSLVLYNANISLFHILQVIEQCNAQNQEQLYKYLHANKEQLLPVFFILLFENKKHKLKLVHHILTQLNLAVVVDAVTKLKKGEDASWCSLMKNLEQQPKIYFSLLAALNTLLRDKSRNIRWLAGHAFFLLGTTTLVQKYIQHLKAENKITHLLQIINFSGSEIALFTANSLRGSLDDQFLKYIWSLRWSSKDEERILTCQAFGKQKIARGIQFLVETLFSSNRTLRKEAENSIAQIGVSAVGELIFYIRDKDLQNSIQNIFRNLGQQSIAPLASFLERNKDLVEKKTIIQILGLIGGEEAICALLPYLSKEYSTFYGLVKEQMVAQKQHCEEWLLPALKGTLYVRQRVQEILVAIGSAKAIGSLFEDLRCSDTDTEQHITKLIVQIDIKVLENFLDKVPAEHLIKLYCLTNKQDIKQLLENHLKSRVQDFYIFQQFLSSNVSADLKDPDFFCVLVCKLLELSAKLSPRCAQTLVSSFPKESSPYLVDAWYDLWSRHIFQLVLHGELSIQDLKILSPPANVDIYQECIIDTADHAIPYLMEKLQHSITPIGMKIIDLLGKIRSQHAVQQLKNILKNNSLGKFLRQFAHITLCTVNNEIDLLIQFFQQQRGTYLGDETLNVLLEIATTSSANIIVSSIAKLKADEVFRELLDRVLHSRLESILFMPFLEECPKETLKPLLLENINNPNGHVSERAIEFLALCPTKQILNALQVLLMRRSDKSAIIEKSIEKIRQQLDQK</sequence>
<dbReference type="SUPFAM" id="SSF48371">
    <property type="entry name" value="ARM repeat"/>
    <property type="match status" value="2"/>
</dbReference>
<dbReference type="OrthoDB" id="6111975at2"/>
<dbReference type="GO" id="GO:0005524">
    <property type="term" value="F:ATP binding"/>
    <property type="evidence" value="ECO:0007669"/>
    <property type="project" value="InterPro"/>
</dbReference>
<dbReference type="Gene3D" id="1.25.10.10">
    <property type="entry name" value="Leucine-rich Repeat Variant"/>
    <property type="match status" value="1"/>
</dbReference>
<dbReference type="InterPro" id="IPR051681">
    <property type="entry name" value="Ser/Thr_Kinases-Pseudokinases"/>
</dbReference>
<organism evidence="2 3">
    <name type="scientific">Uabimicrobium amorphum</name>
    <dbReference type="NCBI Taxonomy" id="2596890"/>
    <lineage>
        <taxon>Bacteria</taxon>
        <taxon>Pseudomonadati</taxon>
        <taxon>Planctomycetota</taxon>
        <taxon>Candidatus Uabimicrobiia</taxon>
        <taxon>Candidatus Uabimicrobiales</taxon>
        <taxon>Candidatus Uabimicrobiaceae</taxon>
        <taxon>Candidatus Uabimicrobium</taxon>
    </lineage>
</organism>
<dbReference type="AlphaFoldDB" id="A0A5S9F3Q0"/>
<dbReference type="InterPro" id="IPR016024">
    <property type="entry name" value="ARM-type_fold"/>
</dbReference>
<dbReference type="InterPro" id="IPR000719">
    <property type="entry name" value="Prot_kinase_dom"/>
</dbReference>
<accession>A0A5S9F3Q0</accession>
<name>A0A5S9F3Q0_UABAM</name>
<keyword evidence="2" id="KW-0418">Kinase</keyword>
<evidence type="ECO:0000313" key="3">
    <source>
        <dbReference type="Proteomes" id="UP000326354"/>
    </source>
</evidence>
<dbReference type="Pfam" id="PF00069">
    <property type="entry name" value="Pkinase"/>
    <property type="match status" value="1"/>
</dbReference>
<gene>
    <name evidence="2" type="ORF">UABAM_03328</name>
</gene>
<dbReference type="PANTHER" id="PTHR44329:SF289">
    <property type="entry name" value="SERINE_THREONINE-PROTEIN KINASE VIK"/>
    <property type="match status" value="1"/>
</dbReference>
<dbReference type="Gene3D" id="1.10.510.10">
    <property type="entry name" value="Transferase(Phosphotransferase) domain 1"/>
    <property type="match status" value="1"/>
</dbReference>
<reference evidence="2 3" key="1">
    <citation type="submission" date="2019-08" db="EMBL/GenBank/DDBJ databases">
        <title>Complete genome sequence of Candidatus Uab amorphum.</title>
        <authorList>
            <person name="Shiratori T."/>
            <person name="Suzuki S."/>
            <person name="Kakizawa Y."/>
            <person name="Ishida K."/>
        </authorList>
    </citation>
    <scope>NUCLEOTIDE SEQUENCE [LARGE SCALE GENOMIC DNA]</scope>
    <source>
        <strain evidence="2 3">SRT547</strain>
    </source>
</reference>
<feature type="domain" description="Protein kinase" evidence="1">
    <location>
        <begin position="76"/>
        <end position="380"/>
    </location>
</feature>
<keyword evidence="2" id="KW-0808">Transferase</keyword>
<dbReference type="EMBL" id="AP019860">
    <property type="protein sequence ID" value="BBM84967.1"/>
    <property type="molecule type" value="Genomic_DNA"/>
</dbReference>
<proteinExistence type="predicted"/>
<dbReference type="GO" id="GO:0004674">
    <property type="term" value="F:protein serine/threonine kinase activity"/>
    <property type="evidence" value="ECO:0007669"/>
    <property type="project" value="UniProtKB-KW"/>
</dbReference>
<dbReference type="RefSeq" id="WP_151969091.1">
    <property type="nucleotide sequence ID" value="NZ_AP019860.1"/>
</dbReference>
<dbReference type="Proteomes" id="UP000326354">
    <property type="component" value="Chromosome"/>
</dbReference>
<evidence type="ECO:0000259" key="1">
    <source>
        <dbReference type="PROSITE" id="PS50011"/>
    </source>
</evidence>
<protein>
    <submittedName>
        <fullName evidence="2">Serine/threonine protein kinase</fullName>
    </submittedName>
</protein>
<dbReference type="InterPro" id="IPR011009">
    <property type="entry name" value="Kinase-like_dom_sf"/>
</dbReference>
<keyword evidence="3" id="KW-1185">Reference proteome</keyword>
<dbReference type="PANTHER" id="PTHR44329">
    <property type="entry name" value="SERINE/THREONINE-PROTEIN KINASE TNNI3K-RELATED"/>
    <property type="match status" value="1"/>
</dbReference>